<dbReference type="EMBL" id="QBMN01000154">
    <property type="protein sequence ID" value="PZO35960.1"/>
    <property type="molecule type" value="Genomic_DNA"/>
</dbReference>
<accession>A0A2W4VVH1</accession>
<comment type="caution">
    <text evidence="1">The sequence shown here is derived from an EMBL/GenBank/DDBJ whole genome shotgun (WGS) entry which is preliminary data.</text>
</comment>
<sequence length="84" mass="8984">MVGRTWGHRFSNAVTIPDIISLRTGIFGYGGRIGRLSCQWIVVALHIGRAFGLEKLIKPFATGIVGGKAVENTIFQAGGEGLVE</sequence>
<proteinExistence type="predicted"/>
<dbReference type="AlphaFoldDB" id="A0A2W4VVH1"/>
<protein>
    <submittedName>
        <fullName evidence="1">Uncharacterized protein</fullName>
    </submittedName>
</protein>
<name>A0A2W4VVH1_9CYAN</name>
<organism evidence="1 2">
    <name type="scientific">Shackletoniella antarctica</name>
    <dbReference type="NCBI Taxonomy" id="268115"/>
    <lineage>
        <taxon>Bacteria</taxon>
        <taxon>Bacillati</taxon>
        <taxon>Cyanobacteriota</taxon>
        <taxon>Cyanophyceae</taxon>
        <taxon>Oculatellales</taxon>
        <taxon>Oculatellaceae</taxon>
        <taxon>Shackletoniella</taxon>
    </lineage>
</organism>
<evidence type="ECO:0000313" key="1">
    <source>
        <dbReference type="EMBL" id="PZO35960.1"/>
    </source>
</evidence>
<reference evidence="2" key="1">
    <citation type="submission" date="2018-04" db="EMBL/GenBank/DDBJ databases">
        <authorList>
            <person name="Cornet L."/>
        </authorList>
    </citation>
    <scope>NUCLEOTIDE SEQUENCE [LARGE SCALE GENOMIC DNA]</scope>
</reference>
<gene>
    <name evidence="1" type="ORF">DCF17_17970</name>
</gene>
<evidence type="ECO:0000313" key="2">
    <source>
        <dbReference type="Proteomes" id="UP000249081"/>
    </source>
</evidence>
<reference evidence="1 2" key="2">
    <citation type="submission" date="2018-06" db="EMBL/GenBank/DDBJ databases">
        <title>Metagenomic assembly of (sub)arctic Cyanobacteria and their associated microbiome from non-axenic cultures.</title>
        <authorList>
            <person name="Baurain D."/>
        </authorList>
    </citation>
    <scope>NUCLEOTIDE SEQUENCE [LARGE SCALE GENOMIC DNA]</scope>
    <source>
        <strain evidence="1">ULC041bin1</strain>
    </source>
</reference>
<dbReference type="Proteomes" id="UP000249081">
    <property type="component" value="Unassembled WGS sequence"/>
</dbReference>